<evidence type="ECO:0008006" key="2">
    <source>
        <dbReference type="Google" id="ProtNLM"/>
    </source>
</evidence>
<accession>E6NA42</accession>
<organism evidence="1">
    <name type="scientific">Caldiarchaeum subterraneum</name>
    <dbReference type="NCBI Taxonomy" id="311458"/>
    <lineage>
        <taxon>Archaea</taxon>
        <taxon>Nitrososphaerota</taxon>
        <taxon>Candidatus Caldarchaeales</taxon>
        <taxon>Candidatus Caldarchaeaceae</taxon>
        <taxon>Candidatus Caldarchaeum</taxon>
    </lineage>
</organism>
<sequence length="201" mass="23014">MNGFGKSLSHERQAIMITSFPPHRYRRPIFASRALKLLGLKSKLYLGWDMLNRATLFQKLVSISNNLRRPLNWLLKDMAYEASMLTQLDTREAACIINLNILGAASLKILKDTAPLVLDLQDVTIQDDGTLPLYDRTMLKLSDLTIFTSRAIKTLVEKNHPKTCKKTAYIPFGIDLQPFDIHYNRADPRTFIKTYSLKITE</sequence>
<dbReference type="SUPFAM" id="SSF53756">
    <property type="entry name" value="UDP-Glycosyltransferase/glycogen phosphorylase"/>
    <property type="match status" value="1"/>
</dbReference>
<reference evidence="1" key="1">
    <citation type="journal article" date="2005" name="Environ. Microbiol.">
        <title>Genetic and functional properties of uncultivated thermophilic crenarchaeotes from a subsurface gold mine as revealed by analysis of genome fragments.</title>
        <authorList>
            <person name="Nunoura T."/>
            <person name="Hirayama H."/>
            <person name="Takami H."/>
            <person name="Oida H."/>
            <person name="Nishi S."/>
            <person name="Shimamura S."/>
            <person name="Suzuki Y."/>
            <person name="Inagaki F."/>
            <person name="Takai K."/>
            <person name="Nealson K.H."/>
            <person name="Horikoshi K."/>
        </authorList>
    </citation>
    <scope>NUCLEOTIDE SEQUENCE</scope>
</reference>
<protein>
    <recommendedName>
        <fullName evidence="2">Glycosyltransferase subfamily 4-like N-terminal domain-containing protein</fullName>
    </recommendedName>
</protein>
<name>E6NA42_CALS0</name>
<evidence type="ECO:0000313" key="1">
    <source>
        <dbReference type="EMBL" id="BAJ49198.1"/>
    </source>
</evidence>
<reference evidence="1" key="2">
    <citation type="journal article" date="2011" name="Nucleic Acids Res.">
        <title>Insights into the evolution of Archaea and eukaryotic protein modifier systems revealed by the genome of a novel archaeal group.</title>
        <authorList>
            <person name="Nunoura T."/>
            <person name="Takaki Y."/>
            <person name="Kakuta J."/>
            <person name="Nishi S."/>
            <person name="Sugahara J."/>
            <person name="Kazama H."/>
            <person name="Chee G."/>
            <person name="Hattori M."/>
            <person name="Kanai A."/>
            <person name="Atomi H."/>
            <person name="Takai K."/>
            <person name="Takami H."/>
        </authorList>
    </citation>
    <scope>NUCLEOTIDE SEQUENCE</scope>
</reference>
<dbReference type="AlphaFoldDB" id="E6NA42"/>
<gene>
    <name evidence="1" type="ORF">HGMM_F51A06C41</name>
</gene>
<dbReference type="EMBL" id="AP011887">
    <property type="protein sequence ID" value="BAJ49198.1"/>
    <property type="molecule type" value="Genomic_DNA"/>
</dbReference>
<proteinExistence type="predicted"/>